<reference evidence="1" key="1">
    <citation type="submission" date="2020-08" db="EMBL/GenBank/DDBJ databases">
        <title>Multicomponent nature underlies the extraordinary mechanical properties of spider dragline silk.</title>
        <authorList>
            <person name="Kono N."/>
            <person name="Nakamura H."/>
            <person name="Mori M."/>
            <person name="Yoshida Y."/>
            <person name="Ohtoshi R."/>
            <person name="Malay A.D."/>
            <person name="Moran D.A.P."/>
            <person name="Tomita M."/>
            <person name="Numata K."/>
            <person name="Arakawa K."/>
        </authorList>
    </citation>
    <scope>NUCLEOTIDE SEQUENCE</scope>
</reference>
<keyword evidence="2" id="KW-1185">Reference proteome</keyword>
<gene>
    <name evidence="1" type="ORF">TNIN_127451</name>
</gene>
<sequence length="84" mass="10003">MQLQKKSWFCTFFLESWEDFLVAGVYRTPHASDRGLSPQARLVLIYRHTAARLKVWRVTLLFPRIEPKPVVWKSDTLPLDNWPF</sequence>
<accession>A0A8X7CQX5</accession>
<evidence type="ECO:0000313" key="1">
    <source>
        <dbReference type="EMBL" id="GFY77688.1"/>
    </source>
</evidence>
<evidence type="ECO:0000313" key="2">
    <source>
        <dbReference type="Proteomes" id="UP000886998"/>
    </source>
</evidence>
<dbReference type="Proteomes" id="UP000886998">
    <property type="component" value="Unassembled WGS sequence"/>
</dbReference>
<comment type="caution">
    <text evidence="1">The sequence shown here is derived from an EMBL/GenBank/DDBJ whole genome shotgun (WGS) entry which is preliminary data.</text>
</comment>
<dbReference type="EMBL" id="BMAV01022582">
    <property type="protein sequence ID" value="GFY77688.1"/>
    <property type="molecule type" value="Genomic_DNA"/>
</dbReference>
<proteinExistence type="predicted"/>
<dbReference type="AlphaFoldDB" id="A0A8X7CQX5"/>
<organism evidence="1 2">
    <name type="scientific">Trichonephila inaurata madagascariensis</name>
    <dbReference type="NCBI Taxonomy" id="2747483"/>
    <lineage>
        <taxon>Eukaryota</taxon>
        <taxon>Metazoa</taxon>
        <taxon>Ecdysozoa</taxon>
        <taxon>Arthropoda</taxon>
        <taxon>Chelicerata</taxon>
        <taxon>Arachnida</taxon>
        <taxon>Araneae</taxon>
        <taxon>Araneomorphae</taxon>
        <taxon>Entelegynae</taxon>
        <taxon>Araneoidea</taxon>
        <taxon>Nephilidae</taxon>
        <taxon>Trichonephila</taxon>
        <taxon>Trichonephila inaurata</taxon>
    </lineage>
</organism>
<name>A0A8X7CQX5_9ARAC</name>
<protein>
    <submittedName>
        <fullName evidence="1">Uncharacterized protein</fullName>
    </submittedName>
</protein>